<keyword evidence="2" id="KW-1185">Reference proteome</keyword>
<dbReference type="Proteomes" id="UP000299102">
    <property type="component" value="Unassembled WGS sequence"/>
</dbReference>
<dbReference type="EMBL" id="BGZK01001140">
    <property type="protein sequence ID" value="GBP72280.1"/>
    <property type="molecule type" value="Genomic_DNA"/>
</dbReference>
<organism evidence="1 2">
    <name type="scientific">Eumeta variegata</name>
    <name type="common">Bagworm moth</name>
    <name type="synonym">Eumeta japonica</name>
    <dbReference type="NCBI Taxonomy" id="151549"/>
    <lineage>
        <taxon>Eukaryota</taxon>
        <taxon>Metazoa</taxon>
        <taxon>Ecdysozoa</taxon>
        <taxon>Arthropoda</taxon>
        <taxon>Hexapoda</taxon>
        <taxon>Insecta</taxon>
        <taxon>Pterygota</taxon>
        <taxon>Neoptera</taxon>
        <taxon>Endopterygota</taxon>
        <taxon>Lepidoptera</taxon>
        <taxon>Glossata</taxon>
        <taxon>Ditrysia</taxon>
        <taxon>Tineoidea</taxon>
        <taxon>Psychidae</taxon>
        <taxon>Oiketicinae</taxon>
        <taxon>Eumeta</taxon>
    </lineage>
</organism>
<accession>A0A4C1YB76</accession>
<protein>
    <submittedName>
        <fullName evidence="1">Uncharacterized protein</fullName>
    </submittedName>
</protein>
<evidence type="ECO:0000313" key="1">
    <source>
        <dbReference type="EMBL" id="GBP72280.1"/>
    </source>
</evidence>
<sequence>MLFLFAFPSPSTNSLTSRSAVIARRERTLAARTADERQTALGVIDQSHLASALNAARWRAGAPQSVPWAQDNSRPALAAICFVYYLQLKLDISKGIVTLVSDFPRVLHSLNVTSKVTKETRQIIA</sequence>
<comment type="caution">
    <text evidence="1">The sequence shown here is derived from an EMBL/GenBank/DDBJ whole genome shotgun (WGS) entry which is preliminary data.</text>
</comment>
<evidence type="ECO:0000313" key="2">
    <source>
        <dbReference type="Proteomes" id="UP000299102"/>
    </source>
</evidence>
<reference evidence="1 2" key="1">
    <citation type="journal article" date="2019" name="Commun. Biol.">
        <title>The bagworm genome reveals a unique fibroin gene that provides high tensile strength.</title>
        <authorList>
            <person name="Kono N."/>
            <person name="Nakamura H."/>
            <person name="Ohtoshi R."/>
            <person name="Tomita M."/>
            <person name="Numata K."/>
            <person name="Arakawa K."/>
        </authorList>
    </citation>
    <scope>NUCLEOTIDE SEQUENCE [LARGE SCALE GENOMIC DNA]</scope>
</reference>
<name>A0A4C1YB76_EUMVA</name>
<proteinExistence type="predicted"/>
<gene>
    <name evidence="1" type="ORF">EVAR_24848_1</name>
</gene>
<dbReference type="AlphaFoldDB" id="A0A4C1YB76"/>